<feature type="repeat" description="Lumazine-binding" evidence="10">
    <location>
        <begin position="98"/>
        <end position="196"/>
    </location>
</feature>
<dbReference type="EC" id="2.5.1.9" evidence="4 9"/>
<dbReference type="InterPro" id="IPR023366">
    <property type="entry name" value="ATP_synth_asu-like_sf"/>
</dbReference>
<dbReference type="SUPFAM" id="SSF63380">
    <property type="entry name" value="Riboflavin synthase domain-like"/>
    <property type="match status" value="2"/>
</dbReference>
<dbReference type="Pfam" id="PF00677">
    <property type="entry name" value="Lum_binding"/>
    <property type="match status" value="2"/>
</dbReference>
<keyword evidence="8" id="KW-0677">Repeat</keyword>
<name>A0A2M7XCF6_9BACT</name>
<evidence type="ECO:0000256" key="7">
    <source>
        <dbReference type="ARBA" id="ARBA00022679"/>
    </source>
</evidence>
<keyword evidence="6" id="KW-0686">Riboflavin biosynthesis</keyword>
<organism evidence="12 13">
    <name type="scientific">Candidatus Uhrbacteria bacterium CG_4_9_14_3_um_filter_50_9</name>
    <dbReference type="NCBI Taxonomy" id="1975035"/>
    <lineage>
        <taxon>Bacteria</taxon>
        <taxon>Candidatus Uhriibacteriota</taxon>
    </lineage>
</organism>
<feature type="domain" description="Lumazine-binding" evidence="11">
    <location>
        <begin position="1"/>
        <end position="97"/>
    </location>
</feature>
<evidence type="ECO:0000256" key="5">
    <source>
        <dbReference type="ARBA" id="ARBA00013950"/>
    </source>
</evidence>
<proteinExistence type="predicted"/>
<dbReference type="PIRSF" id="PIRSF000498">
    <property type="entry name" value="Riboflavin_syn_A"/>
    <property type="match status" value="1"/>
</dbReference>
<evidence type="ECO:0000313" key="13">
    <source>
        <dbReference type="Proteomes" id="UP000229385"/>
    </source>
</evidence>
<dbReference type="FunFam" id="2.40.30.20:FF:000003">
    <property type="entry name" value="Riboflavin synthase, alpha subunit"/>
    <property type="match status" value="1"/>
</dbReference>
<evidence type="ECO:0000256" key="9">
    <source>
        <dbReference type="NCBIfam" id="TIGR00187"/>
    </source>
</evidence>
<dbReference type="InterPro" id="IPR001783">
    <property type="entry name" value="Lumazine-bd"/>
</dbReference>
<sequence length="204" mass="22455">MYTGIIQALCPVVEMEDKPGLKTFVVELPDSLITGLKIGASVSIDGTCFTVTKIDGVRATFDAMQETLAKTTIGELKQGDRVNIERSAKMGDEIGGHPMSGHVSTMAEIVSLEESDNNKVMTFKVAPEWMRFIFSKGFIGLDGASLTVVDADKSQGTFQVWFIPETLKLTRFGDKQVGDRVNLEIDPQTQVIVETTERILLERH</sequence>
<evidence type="ECO:0000256" key="10">
    <source>
        <dbReference type="PROSITE-ProRule" id="PRU00524"/>
    </source>
</evidence>
<evidence type="ECO:0000259" key="11">
    <source>
        <dbReference type="PROSITE" id="PS51177"/>
    </source>
</evidence>
<dbReference type="EMBL" id="PFWU01000030">
    <property type="protein sequence ID" value="PJA45539.1"/>
    <property type="molecule type" value="Genomic_DNA"/>
</dbReference>
<evidence type="ECO:0000256" key="1">
    <source>
        <dbReference type="ARBA" id="ARBA00000968"/>
    </source>
</evidence>
<dbReference type="PROSITE" id="PS51177">
    <property type="entry name" value="LUMAZINE_BIND"/>
    <property type="match status" value="2"/>
</dbReference>
<dbReference type="PANTHER" id="PTHR21098">
    <property type="entry name" value="RIBOFLAVIN SYNTHASE ALPHA CHAIN"/>
    <property type="match status" value="1"/>
</dbReference>
<evidence type="ECO:0000256" key="4">
    <source>
        <dbReference type="ARBA" id="ARBA00012827"/>
    </source>
</evidence>
<evidence type="ECO:0000256" key="3">
    <source>
        <dbReference type="ARBA" id="ARBA00004887"/>
    </source>
</evidence>
<dbReference type="GO" id="GO:0004746">
    <property type="term" value="F:riboflavin synthase activity"/>
    <property type="evidence" value="ECO:0007669"/>
    <property type="project" value="UniProtKB-UniRule"/>
</dbReference>
<evidence type="ECO:0000313" key="12">
    <source>
        <dbReference type="EMBL" id="PJA45539.1"/>
    </source>
</evidence>
<comment type="function">
    <text evidence="2">Catalyzes the dismutation of two molecules of 6,7-dimethyl-8-ribityllumazine, resulting in the formation of riboflavin and 5-amino-6-(D-ribitylamino)uracil.</text>
</comment>
<dbReference type="PANTHER" id="PTHR21098:SF0">
    <property type="entry name" value="RIBOFLAVIN SYNTHASE"/>
    <property type="match status" value="1"/>
</dbReference>
<gene>
    <name evidence="12" type="ORF">CO174_02420</name>
</gene>
<dbReference type="Proteomes" id="UP000229385">
    <property type="component" value="Unassembled WGS sequence"/>
</dbReference>
<evidence type="ECO:0000256" key="2">
    <source>
        <dbReference type="ARBA" id="ARBA00002803"/>
    </source>
</evidence>
<dbReference type="AlphaFoldDB" id="A0A2M7XCF6"/>
<dbReference type="NCBIfam" id="NF006767">
    <property type="entry name" value="PRK09289.1"/>
    <property type="match status" value="1"/>
</dbReference>
<keyword evidence="7" id="KW-0808">Transferase</keyword>
<dbReference type="NCBIfam" id="TIGR00187">
    <property type="entry name" value="ribE"/>
    <property type="match status" value="1"/>
</dbReference>
<comment type="catalytic activity">
    <reaction evidence="1">
        <text>2 6,7-dimethyl-8-(1-D-ribityl)lumazine + H(+) = 5-amino-6-(D-ribitylamino)uracil + riboflavin</text>
        <dbReference type="Rhea" id="RHEA:20772"/>
        <dbReference type="ChEBI" id="CHEBI:15378"/>
        <dbReference type="ChEBI" id="CHEBI:15934"/>
        <dbReference type="ChEBI" id="CHEBI:57986"/>
        <dbReference type="ChEBI" id="CHEBI:58201"/>
        <dbReference type="EC" id="2.5.1.9"/>
    </reaction>
</comment>
<dbReference type="Gene3D" id="2.40.30.20">
    <property type="match status" value="2"/>
</dbReference>
<dbReference type="NCBIfam" id="NF009566">
    <property type="entry name" value="PRK13020.1"/>
    <property type="match status" value="1"/>
</dbReference>
<dbReference type="GO" id="GO:0005829">
    <property type="term" value="C:cytosol"/>
    <property type="evidence" value="ECO:0007669"/>
    <property type="project" value="TreeGrafter"/>
</dbReference>
<reference evidence="13" key="1">
    <citation type="submission" date="2017-09" db="EMBL/GenBank/DDBJ databases">
        <title>Depth-based differentiation of microbial function through sediment-hosted aquifers and enrichment of novel symbionts in the deep terrestrial subsurface.</title>
        <authorList>
            <person name="Probst A.J."/>
            <person name="Ladd B."/>
            <person name="Jarett J.K."/>
            <person name="Geller-Mcgrath D.E."/>
            <person name="Sieber C.M.K."/>
            <person name="Emerson J.B."/>
            <person name="Anantharaman K."/>
            <person name="Thomas B.C."/>
            <person name="Malmstrom R."/>
            <person name="Stieglmeier M."/>
            <person name="Klingl A."/>
            <person name="Woyke T."/>
            <person name="Ryan C.M."/>
            <person name="Banfield J.F."/>
        </authorList>
    </citation>
    <scope>NUCLEOTIDE SEQUENCE [LARGE SCALE GENOMIC DNA]</scope>
</reference>
<dbReference type="InterPro" id="IPR017938">
    <property type="entry name" value="Riboflavin_synthase-like_b-brl"/>
</dbReference>
<comment type="caution">
    <text evidence="12">The sequence shown here is derived from an EMBL/GenBank/DDBJ whole genome shotgun (WGS) entry which is preliminary data.</text>
</comment>
<evidence type="ECO:0000256" key="6">
    <source>
        <dbReference type="ARBA" id="ARBA00022619"/>
    </source>
</evidence>
<feature type="repeat" description="Lumazine-binding" evidence="10">
    <location>
        <begin position="1"/>
        <end position="97"/>
    </location>
</feature>
<dbReference type="GO" id="GO:0009231">
    <property type="term" value="P:riboflavin biosynthetic process"/>
    <property type="evidence" value="ECO:0007669"/>
    <property type="project" value="UniProtKB-KW"/>
</dbReference>
<comment type="pathway">
    <text evidence="3">Cofactor biosynthesis; riboflavin biosynthesis; riboflavin from 2-hydroxy-3-oxobutyl phosphate and 5-amino-6-(D-ribitylamino)uracil: step 2/2.</text>
</comment>
<dbReference type="CDD" id="cd00402">
    <property type="entry name" value="Riboflavin_synthase_like"/>
    <property type="match status" value="1"/>
</dbReference>
<evidence type="ECO:0000256" key="8">
    <source>
        <dbReference type="ARBA" id="ARBA00022737"/>
    </source>
</evidence>
<protein>
    <recommendedName>
        <fullName evidence="5 9">Riboflavin synthase</fullName>
        <ecNumber evidence="4 9">2.5.1.9</ecNumber>
    </recommendedName>
</protein>
<feature type="domain" description="Lumazine-binding" evidence="11">
    <location>
        <begin position="98"/>
        <end position="196"/>
    </location>
</feature>
<accession>A0A2M7XCF6</accession>
<dbReference type="InterPro" id="IPR026017">
    <property type="entry name" value="Lumazine-bd_dom"/>
</dbReference>